<evidence type="ECO:0000256" key="3">
    <source>
        <dbReference type="ARBA" id="ARBA00020378"/>
    </source>
</evidence>
<name>A0ABZ3IJ29_9FIRM</name>
<keyword evidence="8" id="KW-0411">Iron-sulfur</keyword>
<evidence type="ECO:0000313" key="11">
    <source>
        <dbReference type="EMBL" id="XFO65671.1"/>
    </source>
</evidence>
<evidence type="ECO:0000256" key="4">
    <source>
        <dbReference type="ARBA" id="ARBA00022448"/>
    </source>
</evidence>
<keyword evidence="7" id="KW-0408">Iron</keyword>
<keyword evidence="12" id="KW-1185">Reference proteome</keyword>
<evidence type="ECO:0000256" key="8">
    <source>
        <dbReference type="ARBA" id="ARBA00023014"/>
    </source>
</evidence>
<sequence>MSKSKTPFGTVTERLDKNRYETDVEQSHIQIDQKAAAATSAGPLLVRVCPAHVYSQQLDGTIGVLYAACLECGTCLAVAPPGVLSWHYPRGGKGIIFREG</sequence>
<accession>A0ABZ3IJ29</accession>
<dbReference type="EMBL" id="CP155573">
    <property type="protein sequence ID" value="XFO65671.1"/>
    <property type="molecule type" value="Genomic_DNA"/>
</dbReference>
<evidence type="ECO:0000256" key="1">
    <source>
        <dbReference type="ARBA" id="ARBA00003208"/>
    </source>
</evidence>
<evidence type="ECO:0000256" key="5">
    <source>
        <dbReference type="ARBA" id="ARBA00022723"/>
    </source>
</evidence>
<dbReference type="Gene3D" id="3.30.70.20">
    <property type="match status" value="1"/>
</dbReference>
<comment type="function">
    <text evidence="1">Could be a 3Fe-4S cluster-containing protein.</text>
</comment>
<evidence type="ECO:0000256" key="6">
    <source>
        <dbReference type="ARBA" id="ARBA00022982"/>
    </source>
</evidence>
<dbReference type="RefSeq" id="WP_094605039.1">
    <property type="nucleotide sequence ID" value="NZ_CP155573.1"/>
</dbReference>
<organism evidence="11 12">
    <name type="scientific">Sporomusa silvacetica DSM 10669</name>
    <dbReference type="NCBI Taxonomy" id="1123289"/>
    <lineage>
        <taxon>Bacteria</taxon>
        <taxon>Bacillati</taxon>
        <taxon>Bacillota</taxon>
        <taxon>Negativicutes</taxon>
        <taxon>Selenomonadales</taxon>
        <taxon>Sporomusaceae</taxon>
        <taxon>Sporomusa</taxon>
    </lineage>
</organism>
<evidence type="ECO:0000256" key="9">
    <source>
        <dbReference type="ARBA" id="ARBA00023231"/>
    </source>
</evidence>
<evidence type="ECO:0000313" key="12">
    <source>
        <dbReference type="Proteomes" id="UP000216752"/>
    </source>
</evidence>
<dbReference type="InterPro" id="IPR017896">
    <property type="entry name" value="4Fe4S_Fe-S-bd"/>
</dbReference>
<gene>
    <name evidence="11" type="primary">fixX</name>
    <name evidence="11" type="ORF">SPSIL_018110</name>
</gene>
<keyword evidence="9" id="KW-0535">Nitrogen fixation</keyword>
<keyword evidence="5" id="KW-0479">Metal-binding</keyword>
<dbReference type="PANTHER" id="PTHR43082">
    <property type="entry name" value="FERREDOXIN-LIKE"/>
    <property type="match status" value="1"/>
</dbReference>
<feature type="domain" description="4Fe-4S ferredoxin-type" evidence="10">
    <location>
        <begin position="60"/>
        <end position="89"/>
    </location>
</feature>
<dbReference type="PIRSF" id="PIRSF036548">
    <property type="entry name" value="Fdx_FixX"/>
    <property type="match status" value="1"/>
</dbReference>
<dbReference type="SUPFAM" id="SSF54862">
    <property type="entry name" value="4Fe-4S ferredoxins"/>
    <property type="match status" value="1"/>
</dbReference>
<dbReference type="InterPro" id="IPR007859">
    <property type="entry name" value="ETF-QO/FixX_C"/>
</dbReference>
<dbReference type="InterPro" id="IPR012206">
    <property type="entry name" value="Fd_FixX"/>
</dbReference>
<evidence type="ECO:0000256" key="2">
    <source>
        <dbReference type="ARBA" id="ARBA00009192"/>
    </source>
</evidence>
<proteinExistence type="predicted"/>
<dbReference type="Pfam" id="PF05187">
    <property type="entry name" value="Fer4_ETF_QO"/>
    <property type="match status" value="1"/>
</dbReference>
<protein>
    <recommendedName>
        <fullName evidence="3">Ferredoxin-like protein</fullName>
    </recommendedName>
</protein>
<reference evidence="11" key="1">
    <citation type="submission" date="2024-05" db="EMBL/GenBank/DDBJ databases">
        <title>Isolation and characterization of Sporomusa carbonis sp. nov., a carboxydotrophic hydrogenogen in the genus of Sporomusa isolated from a charcoal burning pile.</title>
        <authorList>
            <person name="Boeer T."/>
            <person name="Rosenbaum F."/>
            <person name="Eysell L."/>
            <person name="Mueller V."/>
            <person name="Daniel R."/>
            <person name="Poehlein A."/>
        </authorList>
    </citation>
    <scope>NUCLEOTIDE SEQUENCE [LARGE SCALE GENOMIC DNA]</scope>
    <source>
        <strain evidence="11">DSM 10669</strain>
    </source>
</reference>
<dbReference type="PANTHER" id="PTHR43082:SF3">
    <property type="entry name" value="FERREDOXIN-LIKE PROTEIN YDIT"/>
    <property type="match status" value="1"/>
</dbReference>
<evidence type="ECO:0000259" key="10">
    <source>
        <dbReference type="PROSITE" id="PS51379"/>
    </source>
</evidence>
<dbReference type="Proteomes" id="UP000216752">
    <property type="component" value="Chromosome"/>
</dbReference>
<dbReference type="PROSITE" id="PS51379">
    <property type="entry name" value="4FE4S_FER_2"/>
    <property type="match status" value="1"/>
</dbReference>
<keyword evidence="6" id="KW-0249">Electron transport</keyword>
<comment type="similarity">
    <text evidence="2">To ferredoxins from P.putida and C.tartarivorum, ferredoxin I from A.vinelandii, ferredoxin II from D.desulfuricans.</text>
</comment>
<keyword evidence="4" id="KW-0813">Transport</keyword>
<evidence type="ECO:0000256" key="7">
    <source>
        <dbReference type="ARBA" id="ARBA00023004"/>
    </source>
</evidence>